<reference evidence="6 7" key="1">
    <citation type="journal article" date="2018" name="Gigascience">
        <title>Genomes of trombidid mites reveal novel predicted allergens and laterally-transferred genes associated with secondary metabolism.</title>
        <authorList>
            <person name="Dong X."/>
            <person name="Chaisiri K."/>
            <person name="Xia D."/>
            <person name="Armstrong S.D."/>
            <person name="Fang Y."/>
            <person name="Donnelly M.J."/>
            <person name="Kadowaki T."/>
            <person name="McGarry J.W."/>
            <person name="Darby A.C."/>
            <person name="Makepeace B.L."/>
        </authorList>
    </citation>
    <scope>NUCLEOTIDE SEQUENCE [LARGE SCALE GENOMIC DNA]</scope>
    <source>
        <strain evidence="6">UoL-UT</strain>
    </source>
</reference>
<organism evidence="6 7">
    <name type="scientific">Leptotrombidium deliense</name>
    <dbReference type="NCBI Taxonomy" id="299467"/>
    <lineage>
        <taxon>Eukaryota</taxon>
        <taxon>Metazoa</taxon>
        <taxon>Ecdysozoa</taxon>
        <taxon>Arthropoda</taxon>
        <taxon>Chelicerata</taxon>
        <taxon>Arachnida</taxon>
        <taxon>Acari</taxon>
        <taxon>Acariformes</taxon>
        <taxon>Trombidiformes</taxon>
        <taxon>Prostigmata</taxon>
        <taxon>Anystina</taxon>
        <taxon>Parasitengona</taxon>
        <taxon>Trombiculoidea</taxon>
        <taxon>Trombiculidae</taxon>
        <taxon>Leptotrombidium</taxon>
    </lineage>
</organism>
<evidence type="ECO:0000313" key="6">
    <source>
        <dbReference type="EMBL" id="RWS27256.1"/>
    </source>
</evidence>
<dbReference type="GO" id="GO:0008270">
    <property type="term" value="F:zinc ion binding"/>
    <property type="evidence" value="ECO:0007669"/>
    <property type="project" value="UniProtKB-KW"/>
</dbReference>
<dbReference type="Proteomes" id="UP000288716">
    <property type="component" value="Unassembled WGS sequence"/>
</dbReference>
<dbReference type="STRING" id="299467.A0A443SIA3"/>
<dbReference type="EMBL" id="NCKV01002150">
    <property type="protein sequence ID" value="RWS27256.1"/>
    <property type="molecule type" value="Genomic_DNA"/>
</dbReference>
<dbReference type="GO" id="GO:0030100">
    <property type="term" value="P:regulation of endocytosis"/>
    <property type="evidence" value="ECO:0007669"/>
    <property type="project" value="TreeGrafter"/>
</dbReference>
<keyword evidence="7" id="KW-1185">Reference proteome</keyword>
<keyword evidence="1" id="KW-0343">GTPase activation</keyword>
<dbReference type="VEuPathDB" id="VectorBase:LDEU004785"/>
<keyword evidence="4" id="KW-0862">Zinc</keyword>
<evidence type="ECO:0000256" key="1">
    <source>
        <dbReference type="ARBA" id="ARBA00022468"/>
    </source>
</evidence>
<feature type="region of interest" description="Disordered" evidence="5">
    <location>
        <begin position="464"/>
        <end position="484"/>
    </location>
</feature>
<proteinExistence type="predicted"/>
<evidence type="ECO:0000256" key="4">
    <source>
        <dbReference type="ARBA" id="ARBA00022833"/>
    </source>
</evidence>
<dbReference type="PANTHER" id="PTHR46395:SF1">
    <property type="entry name" value="ADP-RIBOSYLATION FACTOR GTPASE-ACTIVATING PROTEIN 1"/>
    <property type="match status" value="1"/>
</dbReference>
<name>A0A443SIA3_9ACAR</name>
<keyword evidence="3" id="KW-0863">Zinc-finger</keyword>
<evidence type="ECO:0000256" key="3">
    <source>
        <dbReference type="ARBA" id="ARBA00022771"/>
    </source>
</evidence>
<dbReference type="OrthoDB" id="983479at2759"/>
<comment type="caution">
    <text evidence="6">The sequence shown here is derived from an EMBL/GenBank/DDBJ whole genome shotgun (WGS) entry which is preliminary data.</text>
</comment>
<accession>A0A443SIA3</accession>
<dbReference type="Gene3D" id="1.10.220.150">
    <property type="entry name" value="Arf GTPase activating protein"/>
    <property type="match status" value="1"/>
</dbReference>
<dbReference type="GO" id="GO:0032012">
    <property type="term" value="P:regulation of ARF protein signal transduction"/>
    <property type="evidence" value="ECO:0007669"/>
    <property type="project" value="TreeGrafter"/>
</dbReference>
<dbReference type="PANTHER" id="PTHR46395">
    <property type="entry name" value="ADP-RIBOSYLATION FACTOR GTPASE-ACTIVATING PROTEIN 1"/>
    <property type="match status" value="1"/>
</dbReference>
<dbReference type="InterPro" id="IPR038508">
    <property type="entry name" value="ArfGAP_dom_sf"/>
</dbReference>
<gene>
    <name evidence="6" type="ORF">B4U80_00640</name>
</gene>
<evidence type="ECO:0000256" key="5">
    <source>
        <dbReference type="SAM" id="MobiDB-lite"/>
    </source>
</evidence>
<keyword evidence="2" id="KW-0479">Metal-binding</keyword>
<sequence>MTEQRTTLRSLRAIDDNNGSHWKHILIDIFLVDTIELLRMRSIKPAVGQCYVWDMDLLGMFRKTSQTRKSYQVYIFVKQIFQLVVRSTTTDKWKDIELQKMIVGGNKKARNFLCSQSDWNSKAPIPERYNTKAAALYRDKISTEAQGKTWSLESSSANNHVTSLIPRSTRSTACTASISKSRAESHSQNWDSNEWKVGGVSGAHTPIQTVASNDVNRCSTPLKLSHLNPSPEIMFLIREHAKTVANIKSITRRLQEIELKVDNIQRSINDKNHIYSVAEPKSKGDHCAVNVLSDDSGGEYSRTTTGTTTDEDELLSLLDQIAKCSHHIQQTQQAHLYQNQMLSSTLLSRSYQHSAGSMPGLYSSSVPSMSQQTMPHSQLQKQQSLSALLFEPSVERFLSNVDLLVDDDKPSHSTAMDTIAASQTMVPQSDIAINRQIERARHLVTRKEQEGIKTQMKLADDWYASHSRDRTHQQASHSKAGSRVDPRFLETFEQGYRL</sequence>
<protein>
    <submittedName>
        <fullName evidence="6">ADP-ribosylation factor GTPase-activating protein 1-like protein</fullName>
    </submittedName>
</protein>
<evidence type="ECO:0000313" key="7">
    <source>
        <dbReference type="Proteomes" id="UP000288716"/>
    </source>
</evidence>
<dbReference type="GO" id="GO:0005096">
    <property type="term" value="F:GTPase activator activity"/>
    <property type="evidence" value="ECO:0007669"/>
    <property type="project" value="UniProtKB-KW"/>
</dbReference>
<dbReference type="AlphaFoldDB" id="A0A443SIA3"/>
<dbReference type="GO" id="GO:0000139">
    <property type="term" value="C:Golgi membrane"/>
    <property type="evidence" value="ECO:0007669"/>
    <property type="project" value="TreeGrafter"/>
</dbReference>
<evidence type="ECO:0000256" key="2">
    <source>
        <dbReference type="ARBA" id="ARBA00022723"/>
    </source>
</evidence>